<gene>
    <name evidence="3" type="ORF">ACFFGN_16010</name>
</gene>
<dbReference type="PANTHER" id="PTHR43329">
    <property type="entry name" value="EPOXIDE HYDROLASE"/>
    <property type="match status" value="1"/>
</dbReference>
<feature type="domain" description="AB hydrolase-1" evidence="2">
    <location>
        <begin position="23"/>
        <end position="131"/>
    </location>
</feature>
<evidence type="ECO:0000313" key="3">
    <source>
        <dbReference type="EMBL" id="MFC0625588.1"/>
    </source>
</evidence>
<evidence type="ECO:0000259" key="2">
    <source>
        <dbReference type="Pfam" id="PF00561"/>
    </source>
</evidence>
<dbReference type="SUPFAM" id="SSF53474">
    <property type="entry name" value="alpha/beta-Hydrolases"/>
    <property type="match status" value="1"/>
</dbReference>
<keyword evidence="4" id="KW-1185">Reference proteome</keyword>
<dbReference type="InterPro" id="IPR000073">
    <property type="entry name" value="AB_hydrolase_1"/>
</dbReference>
<dbReference type="GO" id="GO:0016787">
    <property type="term" value="F:hydrolase activity"/>
    <property type="evidence" value="ECO:0007669"/>
    <property type="project" value="UniProtKB-KW"/>
</dbReference>
<sequence>MRRVTAPDGVELAVYSYGDPAAPAIVCVHGYPDNASLWKEVAEELAADFHVVAYDVRGAGASDHPRERAAYRLERLEADFAAVIDAVSPDEPVHVLAHDWGSIQAWHFVTSEALRERIASYVSISGPSLDHAGYFLRAGSVEAIRQLLHSWYIFYFHLPVVPELGWRLGWGMKVFGRLERAAGGLPAGEGERSMADFINGLELYRANVMPRLLRPSPRTTDVPVLSVSPDGDAFITTALQTEVARWAPELAVRVVRGGHWLPRNDPRTVARLTREHLARVAGLQP</sequence>
<dbReference type="InterPro" id="IPR000639">
    <property type="entry name" value="Epox_hydrolase-like"/>
</dbReference>
<evidence type="ECO:0000313" key="4">
    <source>
        <dbReference type="Proteomes" id="UP001589890"/>
    </source>
</evidence>
<name>A0ABV6QLS5_9ACTN</name>
<dbReference type="Pfam" id="PF00561">
    <property type="entry name" value="Abhydrolase_1"/>
    <property type="match status" value="1"/>
</dbReference>
<dbReference type="InterPro" id="IPR029058">
    <property type="entry name" value="AB_hydrolase_fold"/>
</dbReference>
<reference evidence="3 4" key="1">
    <citation type="submission" date="2024-09" db="EMBL/GenBank/DDBJ databases">
        <authorList>
            <person name="Sun Q."/>
            <person name="Mori K."/>
        </authorList>
    </citation>
    <scope>NUCLEOTIDE SEQUENCE [LARGE SCALE GENOMIC DNA]</scope>
    <source>
        <strain evidence="3 4">CGMCC 1.15906</strain>
    </source>
</reference>
<keyword evidence="1 3" id="KW-0378">Hydrolase</keyword>
<dbReference type="Gene3D" id="3.40.50.1820">
    <property type="entry name" value="alpha/beta hydrolase"/>
    <property type="match status" value="1"/>
</dbReference>
<evidence type="ECO:0000256" key="1">
    <source>
        <dbReference type="ARBA" id="ARBA00022801"/>
    </source>
</evidence>
<proteinExistence type="predicted"/>
<dbReference type="PRINTS" id="PR00412">
    <property type="entry name" value="EPOXHYDRLASE"/>
</dbReference>
<protein>
    <submittedName>
        <fullName evidence="3">Alpha/beta fold hydrolase</fullName>
    </submittedName>
</protein>
<dbReference type="EMBL" id="JBHLTC010000018">
    <property type="protein sequence ID" value="MFC0625588.1"/>
    <property type="molecule type" value="Genomic_DNA"/>
</dbReference>
<dbReference type="Proteomes" id="UP001589890">
    <property type="component" value="Unassembled WGS sequence"/>
</dbReference>
<accession>A0ABV6QLS5</accession>
<dbReference type="RefSeq" id="WP_380048158.1">
    <property type="nucleotide sequence ID" value="NZ_JBHLTC010000018.1"/>
</dbReference>
<organism evidence="3 4">
    <name type="scientific">Kribbella deserti</name>
    <dbReference type="NCBI Taxonomy" id="1926257"/>
    <lineage>
        <taxon>Bacteria</taxon>
        <taxon>Bacillati</taxon>
        <taxon>Actinomycetota</taxon>
        <taxon>Actinomycetes</taxon>
        <taxon>Propionibacteriales</taxon>
        <taxon>Kribbellaceae</taxon>
        <taxon>Kribbella</taxon>
    </lineage>
</organism>
<comment type="caution">
    <text evidence="3">The sequence shown here is derived from an EMBL/GenBank/DDBJ whole genome shotgun (WGS) entry which is preliminary data.</text>
</comment>